<evidence type="ECO:0000313" key="4">
    <source>
        <dbReference type="Proteomes" id="UP000039865"/>
    </source>
</evidence>
<feature type="region of interest" description="Disordered" evidence="2">
    <location>
        <begin position="203"/>
        <end position="241"/>
    </location>
</feature>
<feature type="coiled-coil region" evidence="1">
    <location>
        <begin position="90"/>
        <end position="117"/>
    </location>
</feature>
<accession>A0A078B0B1</accession>
<keyword evidence="1" id="KW-0175">Coiled coil</keyword>
<feature type="compositionally biased region" description="Basic and acidic residues" evidence="2">
    <location>
        <begin position="940"/>
        <end position="958"/>
    </location>
</feature>
<name>A0A078B0B1_STYLE</name>
<dbReference type="Proteomes" id="UP000039865">
    <property type="component" value="Unassembled WGS sequence"/>
</dbReference>
<dbReference type="AlphaFoldDB" id="A0A078B0B1"/>
<evidence type="ECO:0000313" key="3">
    <source>
        <dbReference type="EMBL" id="CDW87939.1"/>
    </source>
</evidence>
<evidence type="ECO:0000256" key="1">
    <source>
        <dbReference type="SAM" id="Coils"/>
    </source>
</evidence>
<dbReference type="EMBL" id="CCKQ01016074">
    <property type="protein sequence ID" value="CDW87939.1"/>
    <property type="molecule type" value="Genomic_DNA"/>
</dbReference>
<reference evidence="3 4" key="1">
    <citation type="submission" date="2014-06" db="EMBL/GenBank/DDBJ databases">
        <authorList>
            <person name="Swart Estienne"/>
        </authorList>
    </citation>
    <scope>NUCLEOTIDE SEQUENCE [LARGE SCALE GENOMIC DNA]</scope>
    <source>
        <strain evidence="3 4">130c</strain>
    </source>
</reference>
<evidence type="ECO:0000256" key="2">
    <source>
        <dbReference type="SAM" id="MobiDB-lite"/>
    </source>
</evidence>
<keyword evidence="4" id="KW-1185">Reference proteome</keyword>
<gene>
    <name evidence="3" type="primary">Contig14522.g15472</name>
    <name evidence="3" type="ORF">STYLEM_17054</name>
</gene>
<feature type="region of interest" description="Disordered" evidence="2">
    <location>
        <begin position="924"/>
        <end position="975"/>
    </location>
</feature>
<dbReference type="InParanoid" id="A0A078B0B1"/>
<protein>
    <submittedName>
        <fullName evidence="3">Uncharacterized protein</fullName>
    </submittedName>
</protein>
<organism evidence="3 4">
    <name type="scientific">Stylonychia lemnae</name>
    <name type="common">Ciliate</name>
    <dbReference type="NCBI Taxonomy" id="5949"/>
    <lineage>
        <taxon>Eukaryota</taxon>
        <taxon>Sar</taxon>
        <taxon>Alveolata</taxon>
        <taxon>Ciliophora</taxon>
        <taxon>Intramacronucleata</taxon>
        <taxon>Spirotrichea</taxon>
        <taxon>Stichotrichia</taxon>
        <taxon>Sporadotrichida</taxon>
        <taxon>Oxytrichidae</taxon>
        <taxon>Stylonychinae</taxon>
        <taxon>Stylonychia</taxon>
    </lineage>
</organism>
<proteinExistence type="predicted"/>
<feature type="compositionally biased region" description="Basic residues" evidence="2">
    <location>
        <begin position="208"/>
        <end position="220"/>
    </location>
</feature>
<sequence length="975" mass="113842">MLKEEYETKRLSFEEKKTFCKNLSHEYDKLTEVACQAQSTLDELELFIGNPFHIDPNTAKTKAQADIDLQVTNLKMKVNRNQYTTHSDLLVDLQREVTSLSCQIKELEQQELKIESKIKRTLLANATYAQKQKFEHLQELEQLGKDLSHGSLDPPPEVKNLIEYRRICMKFDEKLLIPFKAKILMGQPLSDWDLDQLKIQQNGLDERRKKHKKPRYRKTLQRPPPQQSSPKQKQATPQRPKGILKKVTFVEEEQKSPPPKPVQSQFQQEILPKPPSLSYLLGKKHPGFMPKKVQVTPQPKEIALPPSLNKTSIFDIIEEEEKSKKPLLIHVEDQEEKPQGLIPDHAEDQKELPPELQALINENIHLQEFFFDSPLKIEQFEESIPEHLKAALLFIDEDSTVPDSNPDQDEVQQEDVVQQENVVQQEEAVQQEDAEISSEFTTFRTTIEESNQRVISQAVNHIEPLHPNIVRKFFMDDQRLASIIQIEDFKDQEAAFQWQKDLGPRIQDQGSDKTKEPVTELLTEVFKRVNTFPPPVQMQLGRFLHQILVLSHRHDSQQALSFATDTLKLLGFESSVITNQLRTFSFKHLVFDQNSIRLPTETISIFLDEIMIRANTPSSNSAQWIEDKIIALTTYFLLTRITLLNFWDLQVFESQKEQVLSRERILALHDLASRVLQPSILQVNIPYEKVRAISISVMNLFYAYYTDQLIFMEKLIDDQQPPVHSILKLLNVIELEKDSTLMILIDNTSAAQSFRDAFFLGFHDFQMLPTFVRMIEQHIEVYVIPIEVDPPDEIMNQIKRLVPNFQQEDWTVFEHKLFSFCQLPNLLQKDFIINYADSSKQLHEIWPKELTEDTMDIEIKKIQNYNNNKRSFNQGDFKYQVTDKKHFTKIYTYPKQIHTEVDYKRVEELQQINQKKVRQPCLDLQEQQVRGRPQPSQLRESSKGKHKERETSSNRVKEMLSSAISMVTGAWRQPS</sequence>